<sequence length="124" mass="13552">MKAVYTWDGNNLYIPTANKTVPDDYQLAGNETFDEPPKDANGYGLLMPIKRQGSQWIGATQEEYQAAHPAVPVKPSESVQAMNSLGMQVAELTKENQQLKQSVNALGLQLAQVTMSKKNENGGN</sequence>
<name>E3CAQ7_9LACO</name>
<dbReference type="EMBL" id="AEKL01000087">
    <property type="protein sequence ID" value="EFQ52182.1"/>
    <property type="molecule type" value="Genomic_DNA"/>
</dbReference>
<dbReference type="RefSeq" id="WP_003714709.1">
    <property type="nucleotide sequence ID" value="NZ_AEKL01000087.1"/>
</dbReference>
<reference evidence="2 3" key="1">
    <citation type="submission" date="2010-10" db="EMBL/GenBank/DDBJ databases">
        <authorList>
            <person name="Durkin A.S."/>
            <person name="Madupu R."/>
            <person name="Torralba M."/>
            <person name="Gillis M."/>
            <person name="Methe B."/>
            <person name="Sutton G."/>
            <person name="Nelson K.E."/>
        </authorList>
    </citation>
    <scope>NUCLEOTIDE SEQUENCE [LARGE SCALE GENOMIC DNA]</scope>
    <source>
        <strain evidence="2 3">PB013-T2-3</strain>
    </source>
</reference>
<dbReference type="AlphaFoldDB" id="E3CAQ7"/>
<organism evidence="2 3">
    <name type="scientific">Limosilactobacillus oris PB013-T2-3</name>
    <dbReference type="NCBI Taxonomy" id="908339"/>
    <lineage>
        <taxon>Bacteria</taxon>
        <taxon>Bacillati</taxon>
        <taxon>Bacillota</taxon>
        <taxon>Bacilli</taxon>
        <taxon>Lactobacillales</taxon>
        <taxon>Lactobacillaceae</taxon>
        <taxon>Limosilactobacillus</taxon>
    </lineage>
</organism>
<gene>
    <name evidence="2" type="ORF">HMPREF9265_0927</name>
</gene>
<keyword evidence="1" id="KW-0175">Coiled coil</keyword>
<evidence type="ECO:0000313" key="2">
    <source>
        <dbReference type="EMBL" id="EFQ52182.1"/>
    </source>
</evidence>
<evidence type="ECO:0000256" key="1">
    <source>
        <dbReference type="SAM" id="Coils"/>
    </source>
</evidence>
<comment type="caution">
    <text evidence="2">The sequence shown here is derived from an EMBL/GenBank/DDBJ whole genome shotgun (WGS) entry which is preliminary data.</text>
</comment>
<protein>
    <submittedName>
        <fullName evidence="2">Uncharacterized protein</fullName>
    </submittedName>
</protein>
<feature type="coiled-coil region" evidence="1">
    <location>
        <begin position="82"/>
        <end position="109"/>
    </location>
</feature>
<evidence type="ECO:0000313" key="3">
    <source>
        <dbReference type="Proteomes" id="UP000003070"/>
    </source>
</evidence>
<dbReference type="Proteomes" id="UP000003070">
    <property type="component" value="Unassembled WGS sequence"/>
</dbReference>
<accession>E3CAQ7</accession>
<proteinExistence type="predicted"/>